<gene>
    <name evidence="2" type="ORF">ERS852411_02143</name>
</gene>
<keyword evidence="1" id="KW-0732">Signal</keyword>
<evidence type="ECO:0000256" key="1">
    <source>
        <dbReference type="SAM" id="SignalP"/>
    </source>
</evidence>
<dbReference type="Proteomes" id="UP000095746">
    <property type="component" value="Unassembled WGS sequence"/>
</dbReference>
<evidence type="ECO:0000313" key="3">
    <source>
        <dbReference type="Proteomes" id="UP000095746"/>
    </source>
</evidence>
<sequence length="78" mass="8016">MFCFRCSSSSFCFRAMSAPMAAHSAFSVSNCRLTSATSALIWSSSFWACATLACCSALLASCCSLAACSSARALSSSA</sequence>
<dbReference type="EMBL" id="CYZT01000167">
    <property type="protein sequence ID" value="CUO77728.1"/>
    <property type="molecule type" value="Genomic_DNA"/>
</dbReference>
<organism evidence="2 3">
    <name type="scientific">Flavonifractor plautii</name>
    <name type="common">Fusobacterium plautii</name>
    <dbReference type="NCBI Taxonomy" id="292800"/>
    <lineage>
        <taxon>Bacteria</taxon>
        <taxon>Bacillati</taxon>
        <taxon>Bacillota</taxon>
        <taxon>Clostridia</taxon>
        <taxon>Eubacteriales</taxon>
        <taxon>Oscillospiraceae</taxon>
        <taxon>Flavonifractor</taxon>
    </lineage>
</organism>
<protein>
    <recommendedName>
        <fullName evidence="4">Secreted protein</fullName>
    </recommendedName>
</protein>
<accession>A0A174HX63</accession>
<feature type="chain" id="PRO_5008023794" description="Secreted protein" evidence="1">
    <location>
        <begin position="25"/>
        <end position="78"/>
    </location>
</feature>
<proteinExistence type="predicted"/>
<evidence type="ECO:0008006" key="4">
    <source>
        <dbReference type="Google" id="ProtNLM"/>
    </source>
</evidence>
<reference evidence="2 3" key="1">
    <citation type="submission" date="2015-09" db="EMBL/GenBank/DDBJ databases">
        <authorList>
            <consortium name="Pathogen Informatics"/>
        </authorList>
    </citation>
    <scope>NUCLEOTIDE SEQUENCE [LARGE SCALE GENOMIC DNA]</scope>
    <source>
        <strain evidence="2 3">2789STDY5608854</strain>
    </source>
</reference>
<feature type="signal peptide" evidence="1">
    <location>
        <begin position="1"/>
        <end position="24"/>
    </location>
</feature>
<name>A0A174HX63_FLAPL</name>
<evidence type="ECO:0000313" key="2">
    <source>
        <dbReference type="EMBL" id="CUO77728.1"/>
    </source>
</evidence>
<dbReference type="AlphaFoldDB" id="A0A174HX63"/>